<dbReference type="InterPro" id="IPR013868">
    <property type="entry name" value="Cut8/Sts1_fam"/>
</dbReference>
<accession>A0ABM1YIS2</accession>
<organism evidence="5 6">
    <name type="scientific">Aedes albopictus</name>
    <name type="common">Asian tiger mosquito</name>
    <name type="synonym">Stegomyia albopicta</name>
    <dbReference type="NCBI Taxonomy" id="7160"/>
    <lineage>
        <taxon>Eukaryota</taxon>
        <taxon>Metazoa</taxon>
        <taxon>Ecdysozoa</taxon>
        <taxon>Arthropoda</taxon>
        <taxon>Hexapoda</taxon>
        <taxon>Insecta</taxon>
        <taxon>Pterygota</taxon>
        <taxon>Neoptera</taxon>
        <taxon>Endopterygota</taxon>
        <taxon>Diptera</taxon>
        <taxon>Nematocera</taxon>
        <taxon>Culicoidea</taxon>
        <taxon>Culicidae</taxon>
        <taxon>Culicinae</taxon>
        <taxon>Aedini</taxon>
        <taxon>Aedes</taxon>
        <taxon>Stegomyia</taxon>
    </lineage>
</organism>
<sequence>MANLEITRTRTALAEIATELGIPMQHPSAIPFAATRRNALNPGLIDSPAANIPDSYLSPRMSPDEAVIQQRGRRRVPIMWSPEKGLQSPNKTPTKSISAMTLRSSPRKRSLIKELSSARISEPDASNSSPTTKRNTPSKGSLGSAKKIRLQEGSIYRSKDEVPLEILLKGYSQEQLISMITGMIQANPKLEDTIRSELPIPDIAPLEEQLGYQKKNIFKSLPVTRLVSKTDSPAFARAATHLAAFKKTLIDQSQTLQNSKHWDALLDYVIMAWNYVRSTPTWDNHAHNAVRRHCFKILSYHANSALKNGSTALGKERIDRFQAKLKSMATDCEDINDCNVCLGYLLNKM</sequence>
<reference evidence="6" key="1">
    <citation type="journal article" date="2015" name="Proc. Natl. Acad. Sci. U.S.A.">
        <title>Genome sequence of the Asian Tiger mosquito, Aedes albopictus, reveals insights into its biology, genetics, and evolution.</title>
        <authorList>
            <person name="Chen X.G."/>
            <person name="Jiang X."/>
            <person name="Gu J."/>
            <person name="Xu M."/>
            <person name="Wu Y."/>
            <person name="Deng Y."/>
            <person name="Zhang C."/>
            <person name="Bonizzoni M."/>
            <person name="Dermauw W."/>
            <person name="Vontas J."/>
            <person name="Armbruster P."/>
            <person name="Huang X."/>
            <person name="Yang Y."/>
            <person name="Zhang H."/>
            <person name="He W."/>
            <person name="Peng H."/>
            <person name="Liu Y."/>
            <person name="Wu K."/>
            <person name="Chen J."/>
            <person name="Lirakis M."/>
            <person name="Topalis P."/>
            <person name="Van Leeuwen T."/>
            <person name="Hall A.B."/>
            <person name="Jiang X."/>
            <person name="Thorpe C."/>
            <person name="Mueller R.L."/>
            <person name="Sun C."/>
            <person name="Waterhouse R.M."/>
            <person name="Yan G."/>
            <person name="Tu Z.J."/>
            <person name="Fang X."/>
            <person name="James A.A."/>
        </authorList>
    </citation>
    <scope>NUCLEOTIDE SEQUENCE [LARGE SCALE GENOMIC DNA]</scope>
    <source>
        <strain evidence="6">Foshan</strain>
    </source>
</reference>
<dbReference type="RefSeq" id="XP_019531364.3">
    <property type="nucleotide sequence ID" value="XM_019675819.3"/>
</dbReference>
<feature type="compositionally biased region" description="Polar residues" evidence="4">
    <location>
        <begin position="124"/>
        <end position="141"/>
    </location>
</feature>
<feature type="region of interest" description="Disordered" evidence="4">
    <location>
        <begin position="79"/>
        <end position="146"/>
    </location>
</feature>
<evidence type="ECO:0000256" key="3">
    <source>
        <dbReference type="ARBA" id="ARBA00023242"/>
    </source>
</evidence>
<dbReference type="GeneID" id="109403080"/>
<dbReference type="InterPro" id="IPR038422">
    <property type="entry name" value="Cut8/Sts1_sf"/>
</dbReference>
<dbReference type="PANTHER" id="PTHR28032:SF1">
    <property type="entry name" value="FI02826P"/>
    <property type="match status" value="1"/>
</dbReference>
<dbReference type="EnsemblMetazoa" id="AALFPA23_009544.R13142">
    <property type="protein sequence ID" value="AALFPA23_009544.P13142"/>
    <property type="gene ID" value="AALFPA23_009544"/>
</dbReference>
<evidence type="ECO:0000256" key="1">
    <source>
        <dbReference type="ARBA" id="ARBA00004123"/>
    </source>
</evidence>
<keyword evidence="6" id="KW-1185">Reference proteome</keyword>
<dbReference type="RefSeq" id="XP_062708360.1">
    <property type="nucleotide sequence ID" value="XM_062852376.1"/>
</dbReference>
<dbReference type="Pfam" id="PF08559">
    <property type="entry name" value="Cut8"/>
    <property type="match status" value="1"/>
</dbReference>
<dbReference type="RefSeq" id="XP_019531366.3">
    <property type="nucleotide sequence ID" value="XM_019675821.3"/>
</dbReference>
<evidence type="ECO:0000256" key="2">
    <source>
        <dbReference type="ARBA" id="ARBA00006199"/>
    </source>
</evidence>
<dbReference type="Proteomes" id="UP000069940">
    <property type="component" value="Unassembled WGS sequence"/>
</dbReference>
<protein>
    <recommendedName>
        <fullName evidence="7">Cut8</fullName>
    </recommendedName>
</protein>
<comment type="similarity">
    <text evidence="2">Belongs to the cut8/STS1 family.</text>
</comment>
<dbReference type="EnsemblMetazoa" id="AALFPA23_009544.R13144">
    <property type="protein sequence ID" value="AALFPA23_009544.P13144"/>
    <property type="gene ID" value="AALFPA23_009544"/>
</dbReference>
<name>A0ABM1YIS2_AEDAL</name>
<evidence type="ECO:0000256" key="4">
    <source>
        <dbReference type="SAM" id="MobiDB-lite"/>
    </source>
</evidence>
<evidence type="ECO:0000313" key="6">
    <source>
        <dbReference type="Proteomes" id="UP000069940"/>
    </source>
</evidence>
<reference evidence="5" key="2">
    <citation type="submission" date="2025-05" db="UniProtKB">
        <authorList>
            <consortium name="EnsemblMetazoa"/>
        </authorList>
    </citation>
    <scope>IDENTIFICATION</scope>
    <source>
        <strain evidence="5">Foshan</strain>
    </source>
</reference>
<keyword evidence="3" id="KW-0539">Nucleus</keyword>
<proteinExistence type="inferred from homology"/>
<dbReference type="EnsemblMetazoa" id="AALFPA23_009544.R13143">
    <property type="protein sequence ID" value="AALFPA23_009544.P13143"/>
    <property type="gene ID" value="AALFPA23_009544"/>
</dbReference>
<evidence type="ECO:0008006" key="7">
    <source>
        <dbReference type="Google" id="ProtNLM"/>
    </source>
</evidence>
<comment type="subcellular location">
    <subcellularLocation>
        <location evidence="1">Nucleus</location>
    </subcellularLocation>
</comment>
<dbReference type="PANTHER" id="PTHR28032">
    <property type="entry name" value="FI02826P"/>
    <property type="match status" value="1"/>
</dbReference>
<evidence type="ECO:0000313" key="5">
    <source>
        <dbReference type="EnsemblMetazoa" id="AALFPA23_009544.P13142"/>
    </source>
</evidence>
<feature type="compositionally biased region" description="Polar residues" evidence="4">
    <location>
        <begin position="87"/>
        <end position="104"/>
    </location>
</feature>
<dbReference type="Gene3D" id="1.20.58.1590">
    <property type="entry name" value="Tethering factor for nuclear proteasome Cut8/Sts1"/>
    <property type="match status" value="1"/>
</dbReference>